<evidence type="ECO:0000256" key="5">
    <source>
        <dbReference type="ARBA" id="ARBA00022989"/>
    </source>
</evidence>
<dbReference type="GO" id="GO:0005886">
    <property type="term" value="C:plasma membrane"/>
    <property type="evidence" value="ECO:0007669"/>
    <property type="project" value="TreeGrafter"/>
</dbReference>
<keyword evidence="3" id="KW-0813">Transport</keyword>
<organism evidence="7 8">
    <name type="scientific">Lepeophtheirus salmonis</name>
    <name type="common">Salmon louse</name>
    <name type="synonym">Caligus salmonis</name>
    <dbReference type="NCBI Taxonomy" id="72036"/>
    <lineage>
        <taxon>Eukaryota</taxon>
        <taxon>Metazoa</taxon>
        <taxon>Ecdysozoa</taxon>
        <taxon>Arthropoda</taxon>
        <taxon>Crustacea</taxon>
        <taxon>Multicrustacea</taxon>
        <taxon>Hexanauplia</taxon>
        <taxon>Copepoda</taxon>
        <taxon>Siphonostomatoida</taxon>
        <taxon>Caligidae</taxon>
        <taxon>Lepeophtheirus</taxon>
    </lineage>
</organism>
<protein>
    <submittedName>
        <fullName evidence="7">SLC29A1_2_3</fullName>
    </submittedName>
</protein>
<dbReference type="EMBL" id="HG994587">
    <property type="protein sequence ID" value="CAF3029094.1"/>
    <property type="molecule type" value="Genomic_DNA"/>
</dbReference>
<proteinExistence type="inferred from homology"/>
<name>A0A7R8D4T7_LEPSM</name>
<dbReference type="GO" id="GO:0005337">
    <property type="term" value="F:nucleoside transmembrane transporter activity"/>
    <property type="evidence" value="ECO:0007669"/>
    <property type="project" value="InterPro"/>
</dbReference>
<keyword evidence="4" id="KW-0812">Transmembrane</keyword>
<comment type="similarity">
    <text evidence="2">Belongs to the SLC29A/ENT transporter (TC 2.A.57) family.</text>
</comment>
<dbReference type="AlphaFoldDB" id="A0A7R8D4T7"/>
<dbReference type="InterPro" id="IPR036259">
    <property type="entry name" value="MFS_trans_sf"/>
</dbReference>
<dbReference type="PANTHER" id="PTHR10332">
    <property type="entry name" value="EQUILIBRATIVE NUCLEOSIDE TRANSPORTER"/>
    <property type="match status" value="1"/>
</dbReference>
<sequence length="301" mass="32526">MPIDSNTELQDNWNPRLSVASMVPNVTFLTLNAVFGHREDFWGVAGKFPGNYIGGVFSGQALGGIFASATNIVMLAFGASDQNSGFYSFIIACVFLLTSLVAFVAVTRTKFYKYYDGEGENKNVLEINPDGDQLMEKAPPPPESSGLKVNPLLVLKEIWVYALSVFLVFVVTLGCFPGITAAIKSTGSGTSLAEVLHFPKPHLRGSSWYILMAAVLRVIFIPLFLFCNVSPSNRHMTSVIFESDTIYILLMILFSVSNGYISSICMMSAPGIIKKPEEQSTAASLMVAFLGLGLGVGGALF</sequence>
<dbReference type="InterPro" id="IPR002259">
    <property type="entry name" value="Eqnu_transpt"/>
</dbReference>
<evidence type="ECO:0000256" key="4">
    <source>
        <dbReference type="ARBA" id="ARBA00022692"/>
    </source>
</evidence>
<keyword evidence="5" id="KW-1133">Transmembrane helix</keyword>
<evidence type="ECO:0000256" key="6">
    <source>
        <dbReference type="ARBA" id="ARBA00023136"/>
    </source>
</evidence>
<accession>A0A7R8D4T7</accession>
<gene>
    <name evidence="7" type="ORF">LSAA_13625</name>
</gene>
<evidence type="ECO:0000313" key="8">
    <source>
        <dbReference type="Proteomes" id="UP000675881"/>
    </source>
</evidence>
<dbReference type="PANTHER" id="PTHR10332:SF88">
    <property type="entry name" value="EQUILIBRATIVE NUCLEOSIDE TRANSPORTER 1, ISOFORM A"/>
    <property type="match status" value="1"/>
</dbReference>
<comment type="subcellular location">
    <subcellularLocation>
        <location evidence="1">Membrane</location>
        <topology evidence="1">Multi-pass membrane protein</topology>
    </subcellularLocation>
</comment>
<dbReference type="OrthoDB" id="6370660at2759"/>
<dbReference type="Pfam" id="PF01733">
    <property type="entry name" value="Nucleoside_tran"/>
    <property type="match status" value="2"/>
</dbReference>
<evidence type="ECO:0000256" key="1">
    <source>
        <dbReference type="ARBA" id="ARBA00004141"/>
    </source>
</evidence>
<evidence type="ECO:0000256" key="2">
    <source>
        <dbReference type="ARBA" id="ARBA00007965"/>
    </source>
</evidence>
<evidence type="ECO:0000313" key="7">
    <source>
        <dbReference type="EMBL" id="CAF3029094.1"/>
    </source>
</evidence>
<keyword evidence="6" id="KW-0472">Membrane</keyword>
<reference evidence="7" key="1">
    <citation type="submission" date="2021-02" db="EMBL/GenBank/DDBJ databases">
        <authorList>
            <person name="Bekaert M."/>
        </authorList>
    </citation>
    <scope>NUCLEOTIDE SEQUENCE</scope>
    <source>
        <strain evidence="7">IoA-00</strain>
    </source>
</reference>
<dbReference type="Proteomes" id="UP000675881">
    <property type="component" value="Chromosome 8"/>
</dbReference>
<evidence type="ECO:0000256" key="3">
    <source>
        <dbReference type="ARBA" id="ARBA00022448"/>
    </source>
</evidence>
<keyword evidence="8" id="KW-1185">Reference proteome</keyword>
<dbReference type="SUPFAM" id="SSF103473">
    <property type="entry name" value="MFS general substrate transporter"/>
    <property type="match status" value="1"/>
</dbReference>
<dbReference type="PRINTS" id="PR01130">
    <property type="entry name" value="DERENTRNSPRT"/>
</dbReference>